<comment type="subcellular location">
    <subcellularLocation>
        <location evidence="1">Cell membrane</location>
        <topology evidence="1">Multi-pass membrane protein</topology>
    </subcellularLocation>
</comment>
<dbReference type="OrthoDB" id="9798468at2"/>
<keyword evidence="5 6" id="KW-0472">Membrane</keyword>
<dbReference type="PANTHER" id="PTHR33529:SF2">
    <property type="entry name" value="LIPOPOLYSACCHARIDE EXPORT SYSTEM PERMEASE PROTEIN LPTG"/>
    <property type="match status" value="1"/>
</dbReference>
<feature type="transmembrane region" description="Helical" evidence="6">
    <location>
        <begin position="99"/>
        <end position="121"/>
    </location>
</feature>
<protein>
    <submittedName>
        <fullName evidence="7">LPS export ABC transporter permease LptG</fullName>
    </submittedName>
</protein>
<keyword evidence="4 6" id="KW-1133">Transmembrane helix</keyword>
<feature type="transmembrane region" description="Helical" evidence="6">
    <location>
        <begin position="142"/>
        <end position="163"/>
    </location>
</feature>
<dbReference type="InterPro" id="IPR030923">
    <property type="entry name" value="LptG"/>
</dbReference>
<keyword evidence="3 6" id="KW-0812">Transmembrane</keyword>
<feature type="transmembrane region" description="Helical" evidence="6">
    <location>
        <begin position="322"/>
        <end position="340"/>
    </location>
</feature>
<feature type="transmembrane region" description="Helical" evidence="6">
    <location>
        <begin position="352"/>
        <end position="372"/>
    </location>
</feature>
<feature type="transmembrane region" description="Helical" evidence="6">
    <location>
        <begin position="378"/>
        <end position="402"/>
    </location>
</feature>
<evidence type="ECO:0000313" key="7">
    <source>
        <dbReference type="EMBL" id="PWE30338.1"/>
    </source>
</evidence>
<proteinExistence type="predicted"/>
<dbReference type="Proteomes" id="UP000244940">
    <property type="component" value="Unassembled WGS sequence"/>
</dbReference>
<dbReference type="AlphaFoldDB" id="A0A2U2CEK8"/>
<sequence length="405" mass="44191">MAGARAAVPCAGNGPGPDRLGRPHAAGPQIRALLAGDRRMTLGLYLVRRVALSFAMIAAVFFGMLMLFETVEMVRRFGGRDVPMPEILWLAALKVPSTFYQILPLLVILSSMAAFLGLARSSELVVIRSAGRSAMRMLREPFIATLLFGVLVVGAFNPLVAAASRTYEDRLQRLASPDLLAQISLEGSALWLRQGDEQGQTVIRARTVSPDGLGFGEVSFMLFERDSGVPLIRIEAQEARLVPGRWILTEAKRWDLRASNPEQEARRYPTLELDSDLTGERIRESVSRAGMLSVWDMPAFIRALDRAGLSSRLYRAQFQSELALPTLMAAMLLVGAVLCFKHSRTGGTGSRVLITVLAGFALFFLRNFAQVLGENGQIPVSLAIWTPPIASMLLALGVLLNLEDG</sequence>
<keyword evidence="2" id="KW-1003">Cell membrane</keyword>
<evidence type="ECO:0000256" key="3">
    <source>
        <dbReference type="ARBA" id="ARBA00022692"/>
    </source>
</evidence>
<dbReference type="InterPro" id="IPR005495">
    <property type="entry name" value="LptG/LptF_permease"/>
</dbReference>
<dbReference type="EMBL" id="QEYD01000003">
    <property type="protein sequence ID" value="PWE30338.1"/>
    <property type="molecule type" value="Genomic_DNA"/>
</dbReference>
<comment type="caution">
    <text evidence="7">The sequence shown here is derived from an EMBL/GenBank/DDBJ whole genome shotgun (WGS) entry which is preliminary data.</text>
</comment>
<evidence type="ECO:0000256" key="6">
    <source>
        <dbReference type="SAM" id="Phobius"/>
    </source>
</evidence>
<organism evidence="7 8">
    <name type="scientific">Pararhodobacter marinus</name>
    <dbReference type="NCBI Taxonomy" id="2184063"/>
    <lineage>
        <taxon>Bacteria</taxon>
        <taxon>Pseudomonadati</taxon>
        <taxon>Pseudomonadota</taxon>
        <taxon>Alphaproteobacteria</taxon>
        <taxon>Rhodobacterales</taxon>
        <taxon>Paracoccaceae</taxon>
        <taxon>Pararhodobacter</taxon>
    </lineage>
</organism>
<gene>
    <name evidence="7" type="primary">lptG</name>
    <name evidence="7" type="ORF">C4N9_06535</name>
</gene>
<evidence type="ECO:0000313" key="8">
    <source>
        <dbReference type="Proteomes" id="UP000244940"/>
    </source>
</evidence>
<dbReference type="NCBIfam" id="TIGR04408">
    <property type="entry name" value="LptG_lptG"/>
    <property type="match status" value="1"/>
</dbReference>
<dbReference type="Pfam" id="PF03739">
    <property type="entry name" value="LptF_LptG"/>
    <property type="match status" value="1"/>
</dbReference>
<accession>A0A2U2CEK8</accession>
<feature type="transmembrane region" description="Helical" evidence="6">
    <location>
        <begin position="46"/>
        <end position="68"/>
    </location>
</feature>
<name>A0A2U2CEK8_9RHOB</name>
<keyword evidence="8" id="KW-1185">Reference proteome</keyword>
<evidence type="ECO:0000256" key="5">
    <source>
        <dbReference type="ARBA" id="ARBA00023136"/>
    </source>
</evidence>
<evidence type="ECO:0000256" key="4">
    <source>
        <dbReference type="ARBA" id="ARBA00022989"/>
    </source>
</evidence>
<evidence type="ECO:0000256" key="1">
    <source>
        <dbReference type="ARBA" id="ARBA00004651"/>
    </source>
</evidence>
<dbReference type="GO" id="GO:0015920">
    <property type="term" value="P:lipopolysaccharide transport"/>
    <property type="evidence" value="ECO:0007669"/>
    <property type="project" value="TreeGrafter"/>
</dbReference>
<dbReference type="GO" id="GO:0043190">
    <property type="term" value="C:ATP-binding cassette (ABC) transporter complex"/>
    <property type="evidence" value="ECO:0007669"/>
    <property type="project" value="InterPro"/>
</dbReference>
<reference evidence="7 8" key="1">
    <citation type="submission" date="2018-05" db="EMBL/GenBank/DDBJ databases">
        <title>Pararhodobacter marina sp. nov., isolated from deep-sea water of the Indian Ocean.</title>
        <authorList>
            <person name="Lai Q.Sr."/>
            <person name="Liu X."/>
            <person name="Shao Z."/>
        </authorList>
    </citation>
    <scope>NUCLEOTIDE SEQUENCE [LARGE SCALE GENOMIC DNA]</scope>
    <source>
        <strain evidence="7 8">CIC4N-9</strain>
    </source>
</reference>
<dbReference type="PANTHER" id="PTHR33529">
    <property type="entry name" value="SLR0882 PROTEIN-RELATED"/>
    <property type="match status" value="1"/>
</dbReference>
<evidence type="ECO:0000256" key="2">
    <source>
        <dbReference type="ARBA" id="ARBA00022475"/>
    </source>
</evidence>
<dbReference type="GO" id="GO:0055085">
    <property type="term" value="P:transmembrane transport"/>
    <property type="evidence" value="ECO:0007669"/>
    <property type="project" value="InterPro"/>
</dbReference>